<protein>
    <submittedName>
        <fullName evidence="1">Uncharacterized protein</fullName>
    </submittedName>
</protein>
<proteinExistence type="predicted"/>
<evidence type="ECO:0000313" key="1">
    <source>
        <dbReference type="EMBL" id="ASJ22734.1"/>
    </source>
</evidence>
<evidence type="ECO:0000313" key="2">
    <source>
        <dbReference type="Proteomes" id="UP000264880"/>
    </source>
</evidence>
<accession>A0AAC9TX48</accession>
<dbReference type="KEGG" id="bhp:BHAMNSH16_01040"/>
<name>A0AAC9TX48_9SPIR</name>
<organism evidence="1 2">
    <name type="scientific">Brachyspira hampsonii</name>
    <dbReference type="NCBI Taxonomy" id="1287055"/>
    <lineage>
        <taxon>Bacteria</taxon>
        <taxon>Pseudomonadati</taxon>
        <taxon>Spirochaetota</taxon>
        <taxon>Spirochaetia</taxon>
        <taxon>Brachyspirales</taxon>
        <taxon>Brachyspiraceae</taxon>
        <taxon>Brachyspira</taxon>
    </lineage>
</organism>
<keyword evidence="2" id="KW-1185">Reference proteome</keyword>
<reference evidence="1 2" key="1">
    <citation type="submission" date="2017-02" db="EMBL/GenBank/DDBJ databases">
        <title>Complete genome sequence of Brachyspira hampsonii genomovar I strain NSH-16 (ATCC BAA-2463).</title>
        <authorList>
            <person name="Mirajkar N.S."/>
            <person name="Gebhart C.J."/>
        </authorList>
    </citation>
    <scope>NUCLEOTIDE SEQUENCE [LARGE SCALE GENOMIC DNA]</scope>
    <source>
        <strain evidence="1 2">NSH-16</strain>
    </source>
</reference>
<dbReference type="AlphaFoldDB" id="A0AAC9TX48"/>
<sequence>MFNEKTAKEQIKELNKIIENNKLSKLNNELEKILYSELKSGNKIREISVGGFGDEDHLFILLDKPFTSKIEIYTVRYTEINDPYYWKEEYTDLLNKQTLACYF</sequence>
<dbReference type="EMBL" id="CP019914">
    <property type="protein sequence ID" value="ASJ22734.1"/>
    <property type="molecule type" value="Genomic_DNA"/>
</dbReference>
<gene>
    <name evidence="1" type="ORF">BHAMNSH16_01040</name>
</gene>
<dbReference type="Proteomes" id="UP000264880">
    <property type="component" value="Chromosome"/>
</dbReference>